<dbReference type="PANTHER" id="PTHR44846">
    <property type="entry name" value="MANNOSYL-D-GLYCERATE TRANSPORT/METABOLISM SYSTEM REPRESSOR MNGR-RELATED"/>
    <property type="match status" value="1"/>
</dbReference>
<dbReference type="SUPFAM" id="SSF46785">
    <property type="entry name" value="Winged helix' DNA-binding domain"/>
    <property type="match status" value="1"/>
</dbReference>
<protein>
    <submittedName>
        <fullName evidence="5">Regulatory protein, gntR family</fullName>
    </submittedName>
</protein>
<dbReference type="GO" id="GO:0003700">
    <property type="term" value="F:DNA-binding transcription factor activity"/>
    <property type="evidence" value="ECO:0007669"/>
    <property type="project" value="InterPro"/>
</dbReference>
<feature type="domain" description="HTH gntR-type" evidence="4">
    <location>
        <begin position="4"/>
        <end position="72"/>
    </location>
</feature>
<evidence type="ECO:0000256" key="3">
    <source>
        <dbReference type="ARBA" id="ARBA00023163"/>
    </source>
</evidence>
<dbReference type="Gene3D" id="1.10.10.10">
    <property type="entry name" value="Winged helix-like DNA-binding domain superfamily/Winged helix DNA-binding domain"/>
    <property type="match status" value="1"/>
</dbReference>
<name>A0A1H3MU95_9ACTN</name>
<dbReference type="GO" id="GO:0045892">
    <property type="term" value="P:negative regulation of DNA-templated transcription"/>
    <property type="evidence" value="ECO:0007669"/>
    <property type="project" value="TreeGrafter"/>
</dbReference>
<reference evidence="6" key="1">
    <citation type="submission" date="2016-10" db="EMBL/GenBank/DDBJ databases">
        <authorList>
            <person name="Varghese N."/>
            <person name="Submissions S."/>
        </authorList>
    </citation>
    <scope>NUCLEOTIDE SEQUENCE [LARGE SCALE GENOMIC DNA]</scope>
    <source>
        <strain evidence="6">DSM 45245</strain>
    </source>
</reference>
<evidence type="ECO:0000256" key="2">
    <source>
        <dbReference type="ARBA" id="ARBA00023125"/>
    </source>
</evidence>
<sequence length="74" mass="8188">MPQRMTYEQIADDLAARIESGEYAAGAQLPSYPQLATLYSVSYATAQRAIGVLRIRGLVVGFPRRGVFVREPDE</sequence>
<dbReference type="PROSITE" id="PS50949">
    <property type="entry name" value="HTH_GNTR"/>
    <property type="match status" value="1"/>
</dbReference>
<evidence type="ECO:0000259" key="4">
    <source>
        <dbReference type="PROSITE" id="PS50949"/>
    </source>
</evidence>
<keyword evidence="2" id="KW-0238">DNA-binding</keyword>
<dbReference type="GO" id="GO:0003677">
    <property type="term" value="F:DNA binding"/>
    <property type="evidence" value="ECO:0007669"/>
    <property type="project" value="UniProtKB-KW"/>
</dbReference>
<dbReference type="SMART" id="SM00345">
    <property type="entry name" value="HTH_GNTR"/>
    <property type="match status" value="1"/>
</dbReference>
<accession>A0A1H3MU95</accession>
<gene>
    <name evidence="5" type="ORF">SAMN05444365_103523</name>
</gene>
<dbReference type="Proteomes" id="UP000242415">
    <property type="component" value="Unassembled WGS sequence"/>
</dbReference>
<dbReference type="Pfam" id="PF00392">
    <property type="entry name" value="GntR"/>
    <property type="match status" value="1"/>
</dbReference>
<dbReference type="InterPro" id="IPR036388">
    <property type="entry name" value="WH-like_DNA-bd_sf"/>
</dbReference>
<keyword evidence="3" id="KW-0804">Transcription</keyword>
<dbReference type="InterPro" id="IPR050679">
    <property type="entry name" value="Bact_HTH_transcr_reg"/>
</dbReference>
<evidence type="ECO:0000256" key="1">
    <source>
        <dbReference type="ARBA" id="ARBA00023015"/>
    </source>
</evidence>
<dbReference type="CDD" id="cd07377">
    <property type="entry name" value="WHTH_GntR"/>
    <property type="match status" value="1"/>
</dbReference>
<evidence type="ECO:0000313" key="5">
    <source>
        <dbReference type="EMBL" id="SDY80136.1"/>
    </source>
</evidence>
<proteinExistence type="predicted"/>
<organism evidence="5 6">
    <name type="scientific">Micromonospora pattaloongensis</name>
    <dbReference type="NCBI Taxonomy" id="405436"/>
    <lineage>
        <taxon>Bacteria</taxon>
        <taxon>Bacillati</taxon>
        <taxon>Actinomycetota</taxon>
        <taxon>Actinomycetes</taxon>
        <taxon>Micromonosporales</taxon>
        <taxon>Micromonosporaceae</taxon>
        <taxon>Micromonospora</taxon>
    </lineage>
</organism>
<dbReference type="PANTHER" id="PTHR44846:SF17">
    <property type="entry name" value="GNTR-FAMILY TRANSCRIPTIONAL REGULATOR"/>
    <property type="match status" value="1"/>
</dbReference>
<evidence type="ECO:0000313" key="6">
    <source>
        <dbReference type="Proteomes" id="UP000242415"/>
    </source>
</evidence>
<dbReference type="AlphaFoldDB" id="A0A1H3MU95"/>
<dbReference type="InterPro" id="IPR000524">
    <property type="entry name" value="Tscrpt_reg_HTH_GntR"/>
</dbReference>
<dbReference type="EMBL" id="FNPH01000003">
    <property type="protein sequence ID" value="SDY80136.1"/>
    <property type="molecule type" value="Genomic_DNA"/>
</dbReference>
<dbReference type="STRING" id="405436.SAMN05444365_103523"/>
<dbReference type="InterPro" id="IPR036390">
    <property type="entry name" value="WH_DNA-bd_sf"/>
</dbReference>
<keyword evidence="6" id="KW-1185">Reference proteome</keyword>
<keyword evidence="1" id="KW-0805">Transcription regulation</keyword>